<proteinExistence type="predicted"/>
<keyword evidence="1" id="KW-0472">Membrane</keyword>
<dbReference type="AlphaFoldDB" id="A0AAV3WIF8"/>
<name>A0AAV3WIF8_9CYAN</name>
<reference evidence="2" key="1">
    <citation type="submission" date="2019-10" db="EMBL/GenBank/DDBJ databases">
        <title>Draft genome sequece of Microseira wollei NIES-4236.</title>
        <authorList>
            <person name="Yamaguchi H."/>
            <person name="Suzuki S."/>
            <person name="Kawachi M."/>
        </authorList>
    </citation>
    <scope>NUCLEOTIDE SEQUENCE</scope>
    <source>
        <strain evidence="2">NIES-4236</strain>
    </source>
</reference>
<gene>
    <name evidence="2" type="ORF">MiSe_39980</name>
</gene>
<evidence type="ECO:0000313" key="2">
    <source>
        <dbReference type="EMBL" id="GET39234.1"/>
    </source>
</evidence>
<keyword evidence="3" id="KW-1185">Reference proteome</keyword>
<feature type="transmembrane region" description="Helical" evidence="1">
    <location>
        <begin position="79"/>
        <end position="97"/>
    </location>
</feature>
<protein>
    <submittedName>
        <fullName evidence="2">Uncharacterized protein</fullName>
    </submittedName>
</protein>
<sequence length="106" mass="12402">MQIANLHWHDYLVLISFVGSIAGLILLYDPQRTQGEEFEEIERELMQMCFTYWLVYCVAKGILKLELPDWETLVMSLKLTAVISYLLTFCCILSLPLHRLSKQYAK</sequence>
<keyword evidence="1" id="KW-1133">Transmembrane helix</keyword>
<dbReference type="Proteomes" id="UP001050975">
    <property type="component" value="Unassembled WGS sequence"/>
</dbReference>
<evidence type="ECO:0000256" key="1">
    <source>
        <dbReference type="SAM" id="Phobius"/>
    </source>
</evidence>
<dbReference type="RefSeq" id="WP_226584384.1">
    <property type="nucleotide sequence ID" value="NZ_BLAY01000061.1"/>
</dbReference>
<feature type="transmembrane region" description="Helical" evidence="1">
    <location>
        <begin position="6"/>
        <end position="28"/>
    </location>
</feature>
<evidence type="ECO:0000313" key="3">
    <source>
        <dbReference type="Proteomes" id="UP001050975"/>
    </source>
</evidence>
<keyword evidence="1" id="KW-0812">Transmembrane</keyword>
<comment type="caution">
    <text evidence="2">The sequence shown here is derived from an EMBL/GenBank/DDBJ whole genome shotgun (WGS) entry which is preliminary data.</text>
</comment>
<dbReference type="EMBL" id="BLAY01000061">
    <property type="protein sequence ID" value="GET39234.1"/>
    <property type="molecule type" value="Genomic_DNA"/>
</dbReference>
<accession>A0AAV3WIF8</accession>
<organism evidence="2 3">
    <name type="scientific">Microseira wollei NIES-4236</name>
    <dbReference type="NCBI Taxonomy" id="2530354"/>
    <lineage>
        <taxon>Bacteria</taxon>
        <taxon>Bacillati</taxon>
        <taxon>Cyanobacteriota</taxon>
        <taxon>Cyanophyceae</taxon>
        <taxon>Oscillatoriophycideae</taxon>
        <taxon>Aerosakkonematales</taxon>
        <taxon>Aerosakkonemataceae</taxon>
        <taxon>Microseira</taxon>
    </lineage>
</organism>